<reference evidence="7 8" key="1">
    <citation type="submission" date="2017-09" db="EMBL/GenBank/DDBJ databases">
        <title>Genome sequencing of Besnoitia besnoiti strain Bb-Ger1.</title>
        <authorList>
            <person name="Schares G."/>
            <person name="Venepally P."/>
            <person name="Lorenzi H.A."/>
        </authorList>
    </citation>
    <scope>NUCLEOTIDE SEQUENCE [LARGE SCALE GENOMIC DNA]</scope>
    <source>
        <strain evidence="7 8">Bb-Ger1</strain>
    </source>
</reference>
<dbReference type="PROSITE" id="PS00126">
    <property type="entry name" value="PDEASE_I_1"/>
    <property type="match status" value="1"/>
</dbReference>
<accession>A0A2A9MKK5</accession>
<proteinExistence type="inferred from homology"/>
<feature type="region of interest" description="Disordered" evidence="4">
    <location>
        <begin position="697"/>
        <end position="725"/>
    </location>
</feature>
<protein>
    <recommendedName>
        <fullName evidence="3">Phosphodiesterase</fullName>
        <ecNumber evidence="3">3.1.4.-</ecNumber>
    </recommendedName>
</protein>
<dbReference type="GO" id="GO:0004114">
    <property type="term" value="F:3',5'-cyclic-nucleotide phosphodiesterase activity"/>
    <property type="evidence" value="ECO:0007669"/>
    <property type="project" value="InterPro"/>
</dbReference>
<dbReference type="PANTHER" id="PTHR11347">
    <property type="entry name" value="CYCLIC NUCLEOTIDE PHOSPHODIESTERASE"/>
    <property type="match status" value="1"/>
</dbReference>
<dbReference type="KEGG" id="bbes:BESB_008670"/>
<evidence type="ECO:0000259" key="6">
    <source>
        <dbReference type="PROSITE" id="PS51845"/>
    </source>
</evidence>
<dbReference type="RefSeq" id="XP_029222534.1">
    <property type="nucleotide sequence ID" value="XM_029359621.1"/>
</dbReference>
<feature type="compositionally biased region" description="Basic and acidic residues" evidence="4">
    <location>
        <begin position="1487"/>
        <end position="1504"/>
    </location>
</feature>
<gene>
    <name evidence="7" type="ORF">BESB_008670</name>
</gene>
<feature type="compositionally biased region" description="Acidic residues" evidence="4">
    <location>
        <begin position="950"/>
        <end position="968"/>
    </location>
</feature>
<name>A0A2A9MKK5_BESBE</name>
<feature type="region of interest" description="Disordered" evidence="4">
    <location>
        <begin position="947"/>
        <end position="968"/>
    </location>
</feature>
<feature type="transmembrane region" description="Helical" evidence="5">
    <location>
        <begin position="291"/>
        <end position="310"/>
    </location>
</feature>
<keyword evidence="1 3" id="KW-0479">Metal-binding</keyword>
<keyword evidence="8" id="KW-1185">Reference proteome</keyword>
<dbReference type="GeneID" id="40305929"/>
<dbReference type="SMART" id="SM00471">
    <property type="entry name" value="HDc"/>
    <property type="match status" value="1"/>
</dbReference>
<feature type="region of interest" description="Disordered" evidence="4">
    <location>
        <begin position="1382"/>
        <end position="1664"/>
    </location>
</feature>
<dbReference type="CDD" id="cd00077">
    <property type="entry name" value="HDc"/>
    <property type="match status" value="1"/>
</dbReference>
<keyword evidence="2 3" id="KW-0378">Hydrolase</keyword>
<feature type="compositionally biased region" description="Low complexity" evidence="4">
    <location>
        <begin position="1573"/>
        <end position="1582"/>
    </location>
</feature>
<comment type="cofactor">
    <cofactor evidence="3">
        <name>a divalent metal cation</name>
        <dbReference type="ChEBI" id="CHEBI:60240"/>
    </cofactor>
    <text evidence="3">Binds 2 divalent metal cations per subunit. Site 1 may preferentially bind zinc ions, while site 2 has a preference for magnesium and/or manganese ions.</text>
</comment>
<dbReference type="PROSITE" id="PS51845">
    <property type="entry name" value="PDEASE_I_2"/>
    <property type="match status" value="1"/>
</dbReference>
<evidence type="ECO:0000313" key="7">
    <source>
        <dbReference type="EMBL" id="PFH38525.1"/>
    </source>
</evidence>
<dbReference type="InterPro" id="IPR036971">
    <property type="entry name" value="PDEase_catalytic_dom_sf"/>
</dbReference>
<feature type="compositionally biased region" description="Low complexity" evidence="4">
    <location>
        <begin position="1508"/>
        <end position="1522"/>
    </location>
</feature>
<dbReference type="InterPro" id="IPR036890">
    <property type="entry name" value="HATPase_C_sf"/>
</dbReference>
<dbReference type="STRING" id="94643.A0A2A9MKK5"/>
<dbReference type="Proteomes" id="UP000224006">
    <property type="component" value="Chromosome I"/>
</dbReference>
<evidence type="ECO:0000256" key="2">
    <source>
        <dbReference type="ARBA" id="ARBA00022801"/>
    </source>
</evidence>
<evidence type="ECO:0000313" key="8">
    <source>
        <dbReference type="Proteomes" id="UP000224006"/>
    </source>
</evidence>
<keyword evidence="5" id="KW-0472">Membrane</keyword>
<dbReference type="SUPFAM" id="SSF109604">
    <property type="entry name" value="HD-domain/PDEase-like"/>
    <property type="match status" value="1"/>
</dbReference>
<feature type="compositionally biased region" description="Basic and acidic residues" evidence="4">
    <location>
        <begin position="1612"/>
        <end position="1623"/>
    </location>
</feature>
<feature type="compositionally biased region" description="Low complexity" evidence="4">
    <location>
        <begin position="1465"/>
        <end position="1483"/>
    </location>
</feature>
<organism evidence="7 8">
    <name type="scientific">Besnoitia besnoiti</name>
    <name type="common">Apicomplexan protozoan</name>
    <dbReference type="NCBI Taxonomy" id="94643"/>
    <lineage>
        <taxon>Eukaryota</taxon>
        <taxon>Sar</taxon>
        <taxon>Alveolata</taxon>
        <taxon>Apicomplexa</taxon>
        <taxon>Conoidasida</taxon>
        <taxon>Coccidia</taxon>
        <taxon>Eucoccidiorida</taxon>
        <taxon>Eimeriorina</taxon>
        <taxon>Sarcocystidae</taxon>
        <taxon>Besnoitia</taxon>
    </lineage>
</organism>
<dbReference type="GO" id="GO:0046872">
    <property type="term" value="F:metal ion binding"/>
    <property type="evidence" value="ECO:0007669"/>
    <property type="project" value="UniProtKB-KW"/>
</dbReference>
<feature type="region of interest" description="Disordered" evidence="4">
    <location>
        <begin position="1"/>
        <end position="41"/>
    </location>
</feature>
<dbReference type="InterPro" id="IPR003607">
    <property type="entry name" value="HD/PDEase_dom"/>
</dbReference>
<evidence type="ECO:0000256" key="4">
    <source>
        <dbReference type="SAM" id="MobiDB-lite"/>
    </source>
</evidence>
<dbReference type="EMBL" id="NWUJ01000001">
    <property type="protein sequence ID" value="PFH38525.1"/>
    <property type="molecule type" value="Genomic_DNA"/>
</dbReference>
<dbReference type="Gene3D" id="3.30.565.10">
    <property type="entry name" value="Histidine kinase-like ATPase, C-terminal domain"/>
    <property type="match status" value="1"/>
</dbReference>
<dbReference type="Gene3D" id="1.10.1300.10">
    <property type="entry name" value="3'5'-cyclic nucleotide phosphodiesterase, catalytic domain"/>
    <property type="match status" value="1"/>
</dbReference>
<keyword evidence="5" id="KW-1133">Transmembrane helix</keyword>
<sequence length="1753" mass="194109">MGRGSRQRESVRSGRGAGGGSEAGHFRSITSSARQSVAPGAKRTTVSGLLFKAEPAPGSDLHDMEATQRRLRRAHRRTLMPTWLLTGVSLAYVLFEGGRMLYETTIQQWSEEAILHVDKEIFVLHDFAAGFYSLTEQLTADYCFLNFMNAAAPPAAPTVTREQIQALIRAYAPSLCSWHKDLYFFQEPVAALQDASTLQLLNTTFVCGERFADLVRRINAQMVDRIHNYTLGKLKAIEMLTPLADNSRWTPHLLCDLDFSSEDLWTCHRELVSLELLRAQLSGYLRREWHLYSPILSIVIVFILATLFWARRPVFKAIFHSRFESLWGMLQQIDQVLQRRLENMVVVMQSVIDDRMIGRLKVISGIQSLLLASESPAVMRQFFRVMESCTFALLDGLNLASQYVQLEMQSSTEGREMTNLRLLLDGCIQVYKNETQAKGIVVSCHYAPTAPTAIAVDKLRLRTVMLQVLRFALLEVQVSEAEVRLAAKKVFLGKAPQATETEKRNDLKNFDLQVSIKCILVSPLAFAATELLDSSSLRLRKGSGIGLIYARKVLRELNGDITITATDTEATFDIFFQAMGRFHVKDFHLAFGAVKNAVALVMNVQHVAGFSQLAAVAELVGVKLIPVASVAEAAEQMLSNRGNRIVAVFFQDPSGQARAQLSAAVPQAASSARRIPLIEILPRGGDAETQRQLEEAFRLHQAGDTPRDAPEASNRGRRGSAAQGRSLLRDSRVFQRAKIVPIEEPLMSSDCVTAMAIGATSFVASQANSRDLLRSLSYGRRSFWNTLVTTFSASAQRTGMSNHSNSVSSLASHDLERIYEPQVLRFHDPVAYRLFRTMSHTPIQNKYYAYFVIDRINEVGFATNVIDLYKNMVLDPRVAQLPEEKNMSFYELTQTRAYLLETAQANECLDADYNENYLSKVLGAEIAPLDTVALVKKVYEDFEVQPEVNVSDDDDDADQPEDETLDTAEEFKWGSIPEYTVPSCITASVARMDTVLCLEPSLASEARLNKYKENAPAIAVEFIFSWDFDISSLQQDMAAKLAYELLVWCADKAQIRLPAETCQKFVLSVQQNYFALPFHNFNHALHAAQAVILIAKDLSFQQWFSYEDKFIIMLAALGHDIGHPGVTNEFLISMRSFTSILFNETAVLENYHTLLYLDLLKNPELDILKSLPPEALQRARQRIIAAILATDKALDMKLIDLLNDLKNKNEQVPVPAALLDANIRDACLIHAADHALALLNFPLHRRWSEKLAVEMHFQNTMDEALKLPKSYSSLSRLSEATLAGSQVLLIDAHYLPFFSTLAWYFPGDLDMRVAVMKANAAFWHHVRDEEMRKTVALNDNPEQEDWRSAKLQVITSKMAESRDKLHQKATELMRAEPKDVFFDPHPMVASDCESDGDGDGATLRASMRREESGASASITARRRRSDEFGEARGSAAEGLRADVESGEASLHSQTEKEGPRPVCISNSGRGSSSAFSPPSSRTSLRAHFADKAPEDAAVAEKEGELQNAAVSSDPPHASAAHSTTEDGQQFRHDAQVLPGEEETEQVADEAFGAIQHAPQKHGRQTPAQTPENADQARAHAALPAPPPAENGDSEGRRGVATETTPAEACESSLDRLAGEDSDRSAAPPGAPTLPPEASSSRLTSQGVAPPSAGEHTGDKADSEPAFFFDEASGLFFDRQGFAYDPQGNLRGYLDSSGAFQAYTKSELQYYADAMSQMQEAIPGVYTVAGELVTQSLASQTNGARADFNPESQK</sequence>
<dbReference type="OrthoDB" id="331710at2759"/>
<evidence type="ECO:0000256" key="1">
    <source>
        <dbReference type="ARBA" id="ARBA00022723"/>
    </source>
</evidence>
<evidence type="ECO:0000256" key="3">
    <source>
        <dbReference type="RuleBase" id="RU363067"/>
    </source>
</evidence>
<dbReference type="InterPro" id="IPR002073">
    <property type="entry name" value="PDEase_catalytic_dom"/>
</dbReference>
<comment type="caution">
    <text evidence="7">The sequence shown here is derived from an EMBL/GenBank/DDBJ whole genome shotgun (WGS) entry which is preliminary data.</text>
</comment>
<dbReference type="Pfam" id="PF00233">
    <property type="entry name" value="PDEase_I"/>
    <property type="match status" value="1"/>
</dbReference>
<evidence type="ECO:0000256" key="5">
    <source>
        <dbReference type="SAM" id="Phobius"/>
    </source>
</evidence>
<feature type="compositionally biased region" description="Polar residues" evidence="4">
    <location>
        <begin position="1637"/>
        <end position="1646"/>
    </location>
</feature>
<dbReference type="GO" id="GO:0007165">
    <property type="term" value="P:signal transduction"/>
    <property type="evidence" value="ECO:0007669"/>
    <property type="project" value="InterPro"/>
</dbReference>
<feature type="compositionally biased region" description="Basic and acidic residues" evidence="4">
    <location>
        <begin position="1"/>
        <end position="12"/>
    </location>
</feature>
<dbReference type="EC" id="3.1.4.-" evidence="3"/>
<comment type="similarity">
    <text evidence="3">Belongs to the cyclic nucleotide phosphodiesterase family.</text>
</comment>
<keyword evidence="5" id="KW-0812">Transmembrane</keyword>
<dbReference type="VEuPathDB" id="ToxoDB:BESB_008670"/>
<feature type="domain" description="PDEase" evidence="6">
    <location>
        <begin position="995"/>
        <end position="1330"/>
    </location>
</feature>
<dbReference type="InterPro" id="IPR023174">
    <property type="entry name" value="PDEase_CS"/>
</dbReference>